<dbReference type="EMBL" id="RHFK02000007">
    <property type="protein sequence ID" value="TWW72964.1"/>
    <property type="molecule type" value="Genomic_DNA"/>
</dbReference>
<feature type="chain" id="PRO_5022958533" evidence="1">
    <location>
        <begin position="25"/>
        <end position="111"/>
    </location>
</feature>
<keyword evidence="1" id="KW-0732">Signal</keyword>
<gene>
    <name evidence="2" type="ORF">D4764_15G0003580</name>
</gene>
<keyword evidence="3" id="KW-1185">Reference proteome</keyword>
<sequence>MAPKLKSPVRLLLLAVVLELSAQGSTDREVKPERGIKEEAWRQRREWEEFEVLDARMKKFPLKLLVDWAAAATGLEVAQGQFERFGGALWARGVELEHIQLTDQKKSETSC</sequence>
<dbReference type="Proteomes" id="UP000324091">
    <property type="component" value="Chromosome 15"/>
</dbReference>
<accession>A0A5C6NZK2</accession>
<dbReference type="AlphaFoldDB" id="A0A5C6NZK2"/>
<evidence type="ECO:0000313" key="2">
    <source>
        <dbReference type="EMBL" id="TWW72964.1"/>
    </source>
</evidence>
<proteinExistence type="predicted"/>
<protein>
    <submittedName>
        <fullName evidence="2">Uncharacterized protein</fullName>
    </submittedName>
</protein>
<reference evidence="2 3" key="1">
    <citation type="submission" date="2019-04" db="EMBL/GenBank/DDBJ databases">
        <title>Chromosome genome assembly for Takifugu flavidus.</title>
        <authorList>
            <person name="Xiao S."/>
        </authorList>
    </citation>
    <scope>NUCLEOTIDE SEQUENCE [LARGE SCALE GENOMIC DNA]</scope>
    <source>
        <strain evidence="2">HTHZ2018</strain>
        <tissue evidence="2">Muscle</tissue>
    </source>
</reference>
<evidence type="ECO:0000313" key="3">
    <source>
        <dbReference type="Proteomes" id="UP000324091"/>
    </source>
</evidence>
<name>A0A5C6NZK2_9TELE</name>
<evidence type="ECO:0000256" key="1">
    <source>
        <dbReference type="SAM" id="SignalP"/>
    </source>
</evidence>
<feature type="signal peptide" evidence="1">
    <location>
        <begin position="1"/>
        <end position="24"/>
    </location>
</feature>
<comment type="caution">
    <text evidence="2">The sequence shown here is derived from an EMBL/GenBank/DDBJ whole genome shotgun (WGS) entry which is preliminary data.</text>
</comment>
<organism evidence="2 3">
    <name type="scientific">Takifugu flavidus</name>
    <name type="common">sansaifugu</name>
    <dbReference type="NCBI Taxonomy" id="433684"/>
    <lineage>
        <taxon>Eukaryota</taxon>
        <taxon>Metazoa</taxon>
        <taxon>Chordata</taxon>
        <taxon>Craniata</taxon>
        <taxon>Vertebrata</taxon>
        <taxon>Euteleostomi</taxon>
        <taxon>Actinopterygii</taxon>
        <taxon>Neopterygii</taxon>
        <taxon>Teleostei</taxon>
        <taxon>Neoteleostei</taxon>
        <taxon>Acanthomorphata</taxon>
        <taxon>Eupercaria</taxon>
        <taxon>Tetraodontiformes</taxon>
        <taxon>Tetradontoidea</taxon>
        <taxon>Tetraodontidae</taxon>
        <taxon>Takifugu</taxon>
    </lineage>
</organism>